<feature type="domain" description="U-box" evidence="10">
    <location>
        <begin position="728"/>
        <end position="802"/>
    </location>
</feature>
<feature type="transmembrane region" description="Helical" evidence="8">
    <location>
        <begin position="131"/>
        <end position="155"/>
    </location>
</feature>
<evidence type="ECO:0000256" key="2">
    <source>
        <dbReference type="ARBA" id="ARBA00003861"/>
    </source>
</evidence>
<dbReference type="AlphaFoldDB" id="A0AAP0CSJ0"/>
<comment type="pathway">
    <text evidence="3">Protein modification; protein ubiquitination.</text>
</comment>
<comment type="caution">
    <text evidence="11">The sequence shown here is derived from an EMBL/GenBank/DDBJ whole genome shotgun (WGS) entry which is preliminary data.</text>
</comment>
<sequence>MEKVYVAIGNDVPEGLATLEWTLRKWSSSQISIVILHADINSNKDYVYTYYGKVPASYVNDESVDFLKRKVNKVLNQYIAFCGKVKTETLNIEKYDQPVSKRILQLISGLKICKLVMGVTFLKSSSMYVDFLISLIFLCYKLTIVLYVFSLFILLRKCDNLFTGLKQIQRKKPDFCELYLTSGGKLFYLKEKNNEEFIEDDQGEMVAKVNKKMGSFKGWIGKLFPENARSHETSSSLTRKDSPATWETCAKEIEEYINLLLDSHVDDESEIVQASSSDVLENRGLIDTYIPKDLNDSQKTEFLRIKLGEAREAIHMNKREAKESAIRRAKAEWAINLCTARALDLEARLNEETMKRRDFEKDLDTIKEELTENRMRLEQNKSKLNSTLKIHKQLSNKLKSVTLSKSQSEEQLRNMIHKRGSMIQQIEKLREQKDIMKRRVEFCRDKDAIEMVTRSNDLSFSYKEFTVDEIIAGTENFSENCRIKCSNDFTNVYRAQINHTTVVVKLYDFGTKQVSDEEFDSKVRILSSVKHPHLVAMLGLCRELKCIIFEYMHQGCLRNVLLSNSRKSQALNWHARVCIAAEVCSGLTFLHLAKPRSMVHGNLNLYNILLDCNNVAKLHGFRLDFSHDESDIVSDIRDFGSLVLQLLTGRNWCGSFDEVLEQMEGDWPVEVAVEVARIGIRCSCRHGEDGAYPEMATVMKDMEEVRKMADGPTTDVGCLVRESSVDSDIPSFFLCPILQDVMKDPHIASDGFSYELGAIKQWIEMGHNTSPMTNLELEHKHLTPNRTLRSLIQDWHKKKSIPLE</sequence>
<dbReference type="GO" id="GO:0005524">
    <property type="term" value="F:ATP binding"/>
    <property type="evidence" value="ECO:0007669"/>
    <property type="project" value="InterPro"/>
</dbReference>
<evidence type="ECO:0000256" key="7">
    <source>
        <dbReference type="SAM" id="Coils"/>
    </source>
</evidence>
<name>A0AAP0CSJ0_9ASTR</name>
<evidence type="ECO:0000313" key="11">
    <source>
        <dbReference type="EMBL" id="KAK9062104.1"/>
    </source>
</evidence>
<dbReference type="PANTHER" id="PTHR45647:SF56">
    <property type="entry name" value="U-BOX DOMAIN-CONTAINING PROTEIN 50-RELATED"/>
    <property type="match status" value="1"/>
</dbReference>
<feature type="coiled-coil region" evidence="7">
    <location>
        <begin position="342"/>
        <end position="446"/>
    </location>
</feature>
<dbReference type="InterPro" id="IPR051348">
    <property type="entry name" value="U-box_ubiquitin_ligases"/>
</dbReference>
<keyword evidence="12" id="KW-1185">Reference proteome</keyword>
<dbReference type="Gene3D" id="3.30.200.20">
    <property type="entry name" value="Phosphorylase Kinase, domain 1"/>
    <property type="match status" value="1"/>
</dbReference>
<dbReference type="SMART" id="SM00504">
    <property type="entry name" value="Ubox"/>
    <property type="match status" value="1"/>
</dbReference>
<keyword evidence="8" id="KW-1133">Transmembrane helix</keyword>
<dbReference type="GO" id="GO:0016567">
    <property type="term" value="P:protein ubiquitination"/>
    <property type="evidence" value="ECO:0007669"/>
    <property type="project" value="InterPro"/>
</dbReference>
<dbReference type="Gene3D" id="3.30.40.10">
    <property type="entry name" value="Zinc/RING finger domain, C3HC4 (zinc finger)"/>
    <property type="match status" value="1"/>
</dbReference>
<evidence type="ECO:0000256" key="1">
    <source>
        <dbReference type="ARBA" id="ARBA00000900"/>
    </source>
</evidence>
<dbReference type="EMBL" id="JBCNJP010000019">
    <property type="protein sequence ID" value="KAK9062104.1"/>
    <property type="molecule type" value="Genomic_DNA"/>
</dbReference>
<reference evidence="11 12" key="1">
    <citation type="submission" date="2024-04" db="EMBL/GenBank/DDBJ databases">
        <title>The reference genome of an endangered Asteraceae, Deinandra increscens subsp. villosa, native to the Central Coast of California.</title>
        <authorList>
            <person name="Guilliams M."/>
            <person name="Hasenstab-Lehman K."/>
            <person name="Meyer R."/>
            <person name="Mcevoy S."/>
        </authorList>
    </citation>
    <scope>NUCLEOTIDE SEQUENCE [LARGE SCALE GENOMIC DNA]</scope>
    <source>
        <tissue evidence="11">Leaf</tissue>
    </source>
</reference>
<dbReference type="Proteomes" id="UP001408789">
    <property type="component" value="Unassembled WGS sequence"/>
</dbReference>
<dbReference type="SUPFAM" id="SSF56112">
    <property type="entry name" value="Protein kinase-like (PK-like)"/>
    <property type="match status" value="1"/>
</dbReference>
<dbReference type="InterPro" id="IPR003613">
    <property type="entry name" value="Ubox_domain"/>
</dbReference>
<feature type="domain" description="Protein kinase" evidence="9">
    <location>
        <begin position="478"/>
        <end position="804"/>
    </location>
</feature>
<evidence type="ECO:0000256" key="8">
    <source>
        <dbReference type="SAM" id="Phobius"/>
    </source>
</evidence>
<dbReference type="CDD" id="cd16655">
    <property type="entry name" value="RING-Ubox_WDSUB1-like"/>
    <property type="match status" value="1"/>
</dbReference>
<comment type="catalytic activity">
    <reaction evidence="1">
        <text>S-ubiquitinyl-[E2 ubiquitin-conjugating enzyme]-L-cysteine + [acceptor protein]-L-lysine = [E2 ubiquitin-conjugating enzyme]-L-cysteine + N(6)-ubiquitinyl-[acceptor protein]-L-lysine.</text>
        <dbReference type="EC" id="2.3.2.27"/>
    </reaction>
</comment>
<gene>
    <name evidence="11" type="ORF">SSX86_019289</name>
</gene>
<dbReference type="PROSITE" id="PS50011">
    <property type="entry name" value="PROTEIN_KINASE_DOM"/>
    <property type="match status" value="1"/>
</dbReference>
<keyword evidence="7" id="KW-0175">Coiled coil</keyword>
<dbReference type="GO" id="GO:0061630">
    <property type="term" value="F:ubiquitin protein ligase activity"/>
    <property type="evidence" value="ECO:0007669"/>
    <property type="project" value="UniProtKB-EC"/>
</dbReference>
<evidence type="ECO:0000259" key="9">
    <source>
        <dbReference type="PROSITE" id="PS50011"/>
    </source>
</evidence>
<dbReference type="InterPro" id="IPR000719">
    <property type="entry name" value="Prot_kinase_dom"/>
</dbReference>
<dbReference type="EC" id="2.3.2.27" evidence="4"/>
<dbReference type="PANTHER" id="PTHR45647">
    <property type="entry name" value="OS02G0152300 PROTEIN"/>
    <property type="match status" value="1"/>
</dbReference>
<evidence type="ECO:0000256" key="6">
    <source>
        <dbReference type="ARBA" id="ARBA00022786"/>
    </source>
</evidence>
<dbReference type="Pfam" id="PF07714">
    <property type="entry name" value="PK_Tyr_Ser-Thr"/>
    <property type="match status" value="1"/>
</dbReference>
<dbReference type="Pfam" id="PF04564">
    <property type="entry name" value="U-box"/>
    <property type="match status" value="1"/>
</dbReference>
<protein>
    <recommendedName>
        <fullName evidence="4">RING-type E3 ubiquitin transferase</fullName>
        <ecNumber evidence="4">2.3.2.27</ecNumber>
    </recommendedName>
</protein>
<proteinExistence type="predicted"/>
<dbReference type="SUPFAM" id="SSF57850">
    <property type="entry name" value="RING/U-box"/>
    <property type="match status" value="1"/>
</dbReference>
<dbReference type="InterPro" id="IPR001245">
    <property type="entry name" value="Ser-Thr/Tyr_kinase_cat_dom"/>
</dbReference>
<keyword evidence="8" id="KW-0812">Transmembrane</keyword>
<dbReference type="Gene3D" id="1.10.510.10">
    <property type="entry name" value="Transferase(Phosphotransferase) domain 1"/>
    <property type="match status" value="1"/>
</dbReference>
<evidence type="ECO:0000313" key="12">
    <source>
        <dbReference type="Proteomes" id="UP001408789"/>
    </source>
</evidence>
<keyword evidence="5" id="KW-0808">Transferase</keyword>
<accession>A0AAP0CSJ0</accession>
<keyword evidence="8" id="KW-0472">Membrane</keyword>
<dbReference type="GO" id="GO:0004672">
    <property type="term" value="F:protein kinase activity"/>
    <property type="evidence" value="ECO:0007669"/>
    <property type="project" value="InterPro"/>
</dbReference>
<dbReference type="InterPro" id="IPR011009">
    <property type="entry name" value="Kinase-like_dom_sf"/>
</dbReference>
<evidence type="ECO:0000259" key="10">
    <source>
        <dbReference type="PROSITE" id="PS51698"/>
    </source>
</evidence>
<keyword evidence="6" id="KW-0833">Ubl conjugation pathway</keyword>
<evidence type="ECO:0000256" key="5">
    <source>
        <dbReference type="ARBA" id="ARBA00022679"/>
    </source>
</evidence>
<dbReference type="PROSITE" id="PS51698">
    <property type="entry name" value="U_BOX"/>
    <property type="match status" value="1"/>
</dbReference>
<evidence type="ECO:0000256" key="3">
    <source>
        <dbReference type="ARBA" id="ARBA00004906"/>
    </source>
</evidence>
<organism evidence="11 12">
    <name type="scientific">Deinandra increscens subsp. villosa</name>
    <dbReference type="NCBI Taxonomy" id="3103831"/>
    <lineage>
        <taxon>Eukaryota</taxon>
        <taxon>Viridiplantae</taxon>
        <taxon>Streptophyta</taxon>
        <taxon>Embryophyta</taxon>
        <taxon>Tracheophyta</taxon>
        <taxon>Spermatophyta</taxon>
        <taxon>Magnoliopsida</taxon>
        <taxon>eudicotyledons</taxon>
        <taxon>Gunneridae</taxon>
        <taxon>Pentapetalae</taxon>
        <taxon>asterids</taxon>
        <taxon>campanulids</taxon>
        <taxon>Asterales</taxon>
        <taxon>Asteraceae</taxon>
        <taxon>Asteroideae</taxon>
        <taxon>Heliantheae alliance</taxon>
        <taxon>Madieae</taxon>
        <taxon>Madiinae</taxon>
        <taxon>Deinandra</taxon>
    </lineage>
</organism>
<dbReference type="InterPro" id="IPR013083">
    <property type="entry name" value="Znf_RING/FYVE/PHD"/>
</dbReference>
<evidence type="ECO:0000256" key="4">
    <source>
        <dbReference type="ARBA" id="ARBA00012483"/>
    </source>
</evidence>
<comment type="function">
    <text evidence="2">Functions as an E3 ubiquitin ligase.</text>
</comment>